<dbReference type="EMBL" id="QPMK01000021">
    <property type="protein sequence ID" value="RDD64548.1"/>
    <property type="molecule type" value="Genomic_DNA"/>
</dbReference>
<dbReference type="Proteomes" id="UP000253977">
    <property type="component" value="Unassembled WGS sequence"/>
</dbReference>
<accession>A0A369TH10</accession>
<keyword evidence="2" id="KW-1185">Reference proteome</keyword>
<protein>
    <submittedName>
        <fullName evidence="1">Uncharacterized protein</fullName>
    </submittedName>
</protein>
<comment type="caution">
    <text evidence="1">The sequence shown here is derived from an EMBL/GenBank/DDBJ whole genome shotgun (WGS) entry which is preliminary data.</text>
</comment>
<sequence length="85" mass="9622">MSGGPIARACMASERKARNEALCGCIQTVANQDLSGADQRMAVSFYDDPHRAQVMRQSDNPRDEAFWLRYRGYADRSEQLCRAYS</sequence>
<gene>
    <name evidence="1" type="ORF">DU478_19950</name>
</gene>
<dbReference type="AlphaFoldDB" id="A0A369TH10"/>
<proteinExistence type="predicted"/>
<dbReference type="OrthoDB" id="7659053at2"/>
<evidence type="ECO:0000313" key="1">
    <source>
        <dbReference type="EMBL" id="RDD64548.1"/>
    </source>
</evidence>
<evidence type="ECO:0000313" key="2">
    <source>
        <dbReference type="Proteomes" id="UP000253977"/>
    </source>
</evidence>
<organism evidence="1 2">
    <name type="scientific">Thalassococcus profundi</name>
    <dbReference type="NCBI Taxonomy" id="2282382"/>
    <lineage>
        <taxon>Bacteria</taxon>
        <taxon>Pseudomonadati</taxon>
        <taxon>Pseudomonadota</taxon>
        <taxon>Alphaproteobacteria</taxon>
        <taxon>Rhodobacterales</taxon>
        <taxon>Roseobacteraceae</taxon>
        <taxon>Thalassococcus</taxon>
    </lineage>
</organism>
<reference evidence="1 2" key="1">
    <citation type="submission" date="2018-07" db="EMBL/GenBank/DDBJ databases">
        <title>Thalassococcus profundi sp. nov., a marine bacterium isolated from deep seawater of Okinawa Trough.</title>
        <authorList>
            <person name="Yu M."/>
        </authorList>
    </citation>
    <scope>NUCLEOTIDE SEQUENCE [LARGE SCALE GENOMIC DNA]</scope>
    <source>
        <strain evidence="1 2">WRAS1</strain>
    </source>
</reference>
<name>A0A369TH10_9RHOB</name>